<dbReference type="Proteomes" id="UP000005239">
    <property type="component" value="Unassembled WGS sequence"/>
</dbReference>
<proteinExistence type="predicted"/>
<dbReference type="AlphaFoldDB" id="A0A2A6C1X7"/>
<dbReference type="InterPro" id="IPR019428">
    <property type="entry name" value="7TM_GPCR_serpentine_rcpt_Str"/>
</dbReference>
<keyword evidence="2" id="KW-1185">Reference proteome</keyword>
<dbReference type="SUPFAM" id="SSF81321">
    <property type="entry name" value="Family A G protein-coupled receptor-like"/>
    <property type="match status" value="1"/>
</dbReference>
<name>A0A2A6C1X7_PRIPA</name>
<dbReference type="PANTHER" id="PTHR22943">
    <property type="entry name" value="7-TRANSMEMBRANE DOMAIN RECEPTOR C.ELEGANS"/>
    <property type="match status" value="1"/>
</dbReference>
<accession>A0A8R1Z6J7</accession>
<accession>A0A2A6C1X7</accession>
<dbReference type="OrthoDB" id="5812563at2759"/>
<evidence type="ECO:0000313" key="1">
    <source>
        <dbReference type="EnsemblMetazoa" id="PPA45556.1"/>
    </source>
</evidence>
<gene>
    <name evidence="1" type="primary">WBGene00283925</name>
</gene>
<protein>
    <submittedName>
        <fullName evidence="1">G protein-coupled receptor</fullName>
    </submittedName>
</protein>
<organism evidence="1 2">
    <name type="scientific">Pristionchus pacificus</name>
    <name type="common">Parasitic nematode worm</name>
    <dbReference type="NCBI Taxonomy" id="54126"/>
    <lineage>
        <taxon>Eukaryota</taxon>
        <taxon>Metazoa</taxon>
        <taxon>Ecdysozoa</taxon>
        <taxon>Nematoda</taxon>
        <taxon>Chromadorea</taxon>
        <taxon>Rhabditida</taxon>
        <taxon>Rhabditina</taxon>
        <taxon>Diplogasteromorpha</taxon>
        <taxon>Diplogasteroidea</taxon>
        <taxon>Neodiplogasteridae</taxon>
        <taxon>Pristionchus</taxon>
    </lineage>
</organism>
<reference evidence="1" key="2">
    <citation type="submission" date="2022-06" db="UniProtKB">
        <authorList>
            <consortium name="EnsemblMetazoa"/>
        </authorList>
    </citation>
    <scope>IDENTIFICATION</scope>
    <source>
        <strain evidence="1">PS312</strain>
    </source>
</reference>
<dbReference type="Pfam" id="PF10326">
    <property type="entry name" value="7TM_GPCR_Str"/>
    <property type="match status" value="1"/>
</dbReference>
<reference evidence="2" key="1">
    <citation type="journal article" date="2008" name="Nat. Genet.">
        <title>The Pristionchus pacificus genome provides a unique perspective on nematode lifestyle and parasitism.</title>
        <authorList>
            <person name="Dieterich C."/>
            <person name="Clifton S.W."/>
            <person name="Schuster L.N."/>
            <person name="Chinwalla A."/>
            <person name="Delehaunty K."/>
            <person name="Dinkelacker I."/>
            <person name="Fulton L."/>
            <person name="Fulton R."/>
            <person name="Godfrey J."/>
            <person name="Minx P."/>
            <person name="Mitreva M."/>
            <person name="Roeseler W."/>
            <person name="Tian H."/>
            <person name="Witte H."/>
            <person name="Yang S.P."/>
            <person name="Wilson R.K."/>
            <person name="Sommer R.J."/>
        </authorList>
    </citation>
    <scope>NUCLEOTIDE SEQUENCE [LARGE SCALE GENOMIC DNA]</scope>
    <source>
        <strain evidence="2">PS312</strain>
    </source>
</reference>
<evidence type="ECO:0000313" key="2">
    <source>
        <dbReference type="Proteomes" id="UP000005239"/>
    </source>
</evidence>
<dbReference type="PANTHER" id="PTHR22943:SF248">
    <property type="entry name" value="SEVEN TM RECEPTOR"/>
    <property type="match status" value="1"/>
</dbReference>
<dbReference type="EnsemblMetazoa" id="PPA45556.1">
    <property type="protein sequence ID" value="PPA45556.1"/>
    <property type="gene ID" value="WBGene00283925"/>
</dbReference>
<sequence length="273" mass="32267">MYTTRQNRWVISAFTMSHSHSFLLLCFHFVYRYISIAKYLNGGGNYTYALFRYQWLSIFRTWWFLLFLIFWFILESIIWFCLLFFQYKTEQETFDELIPYLSEEYPNLTIEGVATAHYWRHDNTLRWRPFLGSAGFCSLMTFVLCIVIFCAVNVFRLLNNIVHSLKSQSMQRQLFYTLLVQVFSVPFFLMYLPVLLVITPPLFHISLNLPFHLMSSFFVAFPFLDALVILIGVRDYRMALFRVVRISVPSDVMGQTTTSNLRTADPPPVSSIN</sequence>